<name>A0A1M7Y8J7_9FIRM</name>
<dbReference type="SUPFAM" id="SSF52218">
    <property type="entry name" value="Flavoproteins"/>
    <property type="match status" value="1"/>
</dbReference>
<reference evidence="1 2" key="1">
    <citation type="submission" date="2016-12" db="EMBL/GenBank/DDBJ databases">
        <authorList>
            <person name="Song W.-J."/>
            <person name="Kurnit D.M."/>
        </authorList>
    </citation>
    <scope>NUCLEOTIDE SEQUENCE [LARGE SCALE GENOMIC DNA]</scope>
    <source>
        <strain evidence="1 2">DSM 12503</strain>
    </source>
</reference>
<dbReference type="AlphaFoldDB" id="A0A1M7Y8J7"/>
<evidence type="ECO:0008006" key="3">
    <source>
        <dbReference type="Google" id="ProtNLM"/>
    </source>
</evidence>
<dbReference type="Proteomes" id="UP000184612">
    <property type="component" value="Unassembled WGS sequence"/>
</dbReference>
<dbReference type="OrthoDB" id="9805976at2"/>
<evidence type="ECO:0000313" key="1">
    <source>
        <dbReference type="EMBL" id="SHO48876.1"/>
    </source>
</evidence>
<evidence type="ECO:0000313" key="2">
    <source>
        <dbReference type="Proteomes" id="UP000184612"/>
    </source>
</evidence>
<organism evidence="1 2">
    <name type="scientific">Anaerocolumna xylanovorans DSM 12503</name>
    <dbReference type="NCBI Taxonomy" id="1121345"/>
    <lineage>
        <taxon>Bacteria</taxon>
        <taxon>Bacillati</taxon>
        <taxon>Bacillota</taxon>
        <taxon>Clostridia</taxon>
        <taxon>Lachnospirales</taxon>
        <taxon>Lachnospiraceae</taxon>
        <taxon>Anaerocolumna</taxon>
    </lineage>
</organism>
<sequence>MRILIHDLSPQEFTALGLTVDSDTTVISDNGTIKNCIGCFGCWIKTPGMCVIKDDYRNMGQLLSKCDELIIISSCLYGSYSPFVRNVLDRSISFLLPYFMHKNGETHHKNRYNNHFTLSVHFYGNDITEAERETAKELVAANSINFHCHENRVYFYHNLQSVKEELH</sequence>
<dbReference type="RefSeq" id="WP_073588756.1">
    <property type="nucleotide sequence ID" value="NZ_FRFD01000005.1"/>
</dbReference>
<proteinExistence type="predicted"/>
<keyword evidence="2" id="KW-1185">Reference proteome</keyword>
<gene>
    <name evidence="1" type="ORF">SAMN02745217_02073</name>
</gene>
<protein>
    <recommendedName>
        <fullName evidence="3">NADPH-dependent FMN reductase</fullName>
    </recommendedName>
</protein>
<accession>A0A1M7Y8J7</accession>
<dbReference type="EMBL" id="FRFD01000005">
    <property type="protein sequence ID" value="SHO48876.1"/>
    <property type="molecule type" value="Genomic_DNA"/>
</dbReference>
<dbReference type="InterPro" id="IPR029039">
    <property type="entry name" value="Flavoprotein-like_sf"/>
</dbReference>
<dbReference type="Gene3D" id="3.40.50.360">
    <property type="match status" value="1"/>
</dbReference>
<dbReference type="STRING" id="1121345.SAMN02745217_02073"/>